<dbReference type="Proteomes" id="UP000008068">
    <property type="component" value="Unassembled WGS sequence"/>
</dbReference>
<reference evidence="2" key="1">
    <citation type="submission" date="2011-07" db="EMBL/GenBank/DDBJ databases">
        <authorList>
            <consortium name="Caenorhabditis brenneri Sequencing and Analysis Consortium"/>
            <person name="Wilson R.K."/>
        </authorList>
    </citation>
    <scope>NUCLEOTIDE SEQUENCE [LARGE SCALE GENOMIC DNA]</scope>
    <source>
        <strain evidence="2">PB2801</strain>
    </source>
</reference>
<evidence type="ECO:0000313" key="2">
    <source>
        <dbReference type="Proteomes" id="UP000008068"/>
    </source>
</evidence>
<organism evidence="2">
    <name type="scientific">Caenorhabditis brenneri</name>
    <name type="common">Nematode worm</name>
    <dbReference type="NCBI Taxonomy" id="135651"/>
    <lineage>
        <taxon>Eukaryota</taxon>
        <taxon>Metazoa</taxon>
        <taxon>Ecdysozoa</taxon>
        <taxon>Nematoda</taxon>
        <taxon>Chromadorea</taxon>
        <taxon>Rhabditida</taxon>
        <taxon>Rhabditina</taxon>
        <taxon>Rhabditomorpha</taxon>
        <taxon>Rhabditoidea</taxon>
        <taxon>Rhabditidae</taxon>
        <taxon>Peloderinae</taxon>
        <taxon>Caenorhabditis</taxon>
    </lineage>
</organism>
<name>G0P9I9_CAEBE</name>
<dbReference type="EMBL" id="GL380152">
    <property type="protein sequence ID" value="EGT48516.1"/>
    <property type="molecule type" value="Genomic_DNA"/>
</dbReference>
<evidence type="ECO:0000313" key="1">
    <source>
        <dbReference type="EMBL" id="EGT48516.1"/>
    </source>
</evidence>
<protein>
    <submittedName>
        <fullName evidence="1">Uncharacterized protein</fullName>
    </submittedName>
</protein>
<dbReference type="HOGENOM" id="CLU_2335486_0_0_1"/>
<proteinExistence type="predicted"/>
<dbReference type="AlphaFoldDB" id="G0P9I9"/>
<dbReference type="InParanoid" id="G0P9I9"/>
<accession>G0P9I9</accession>
<sequence length="98" mass="10577">MSGTCLCKATVLAAEAQSHVCPSFKCDRCPISGLTALQLKVHRCDDHSDPEAGARAVARLEVAEPGVGNDGQPAEDRYIVPPLPFRPVMRKDFTVDEI</sequence>
<keyword evidence="2" id="KW-1185">Reference proteome</keyword>
<gene>
    <name evidence="1" type="ORF">CAEBREN_13910</name>
</gene>